<name>A0A9P1BJH6_9DINO</name>
<proteinExistence type="predicted"/>
<accession>A0A9P1BJH6</accession>
<sequence>MLEKSWETLYFMANPALLLISRLCAPRIPAMEEVDKVAELAQELKVEEKPELTKDPWPELDDQPEEWRDVAHLSEWAQREKLGARFESGIEALVKQGGLCTTTDKFLEELGYRLPAMRKKIMEAIKTKFRGNRKVRFGQIVKYEPILKKRPNGKCPWTEIDHIEVTHDNMALRAAVRTWRFCATGFDGLEEEALMRKAFQSMKPEKGIWKFIQDMMDGVGAFFAAMPCCNIPDEAGCFDFAELMKGRKRLDRLQTGTTVQRSDVLRHGDLKILPSLWTAKNADDPMARPQGYHDFNDFRDKAILPVGAPGVAFPRQVRPKRQGEEKMRPRTAGGRCSKRSESLSFDLQGCDAAVADGTDHQSPTSPTLWRPKSAVMSRRRLKP</sequence>
<dbReference type="Proteomes" id="UP001152797">
    <property type="component" value="Unassembled WGS sequence"/>
</dbReference>
<keyword evidence="4" id="KW-1185">Reference proteome</keyword>
<gene>
    <name evidence="2" type="ORF">C1SCF055_LOCUS2841</name>
</gene>
<dbReference type="EMBL" id="CAMXCT010000136">
    <property type="protein sequence ID" value="CAI3974442.1"/>
    <property type="molecule type" value="Genomic_DNA"/>
</dbReference>
<dbReference type="EMBL" id="CAMXCT030000136">
    <property type="protein sequence ID" value="CAL4761754.1"/>
    <property type="molecule type" value="Genomic_DNA"/>
</dbReference>
<evidence type="ECO:0000313" key="4">
    <source>
        <dbReference type="Proteomes" id="UP001152797"/>
    </source>
</evidence>
<comment type="caution">
    <text evidence="2">The sequence shown here is derived from an EMBL/GenBank/DDBJ whole genome shotgun (WGS) entry which is preliminary data.</text>
</comment>
<protein>
    <submittedName>
        <fullName evidence="2">Uncharacterized protein</fullName>
    </submittedName>
</protein>
<feature type="region of interest" description="Disordered" evidence="1">
    <location>
        <begin position="317"/>
        <end position="342"/>
    </location>
</feature>
<organism evidence="2">
    <name type="scientific">Cladocopium goreaui</name>
    <dbReference type="NCBI Taxonomy" id="2562237"/>
    <lineage>
        <taxon>Eukaryota</taxon>
        <taxon>Sar</taxon>
        <taxon>Alveolata</taxon>
        <taxon>Dinophyceae</taxon>
        <taxon>Suessiales</taxon>
        <taxon>Symbiodiniaceae</taxon>
        <taxon>Cladocopium</taxon>
    </lineage>
</organism>
<feature type="region of interest" description="Disordered" evidence="1">
    <location>
        <begin position="354"/>
        <end position="383"/>
    </location>
</feature>
<evidence type="ECO:0000313" key="3">
    <source>
        <dbReference type="EMBL" id="CAL4761754.1"/>
    </source>
</evidence>
<reference evidence="2" key="1">
    <citation type="submission" date="2022-10" db="EMBL/GenBank/DDBJ databases">
        <authorList>
            <person name="Chen Y."/>
            <person name="Dougan E. K."/>
            <person name="Chan C."/>
            <person name="Rhodes N."/>
            <person name="Thang M."/>
        </authorList>
    </citation>
    <scope>NUCLEOTIDE SEQUENCE</scope>
</reference>
<dbReference type="AlphaFoldDB" id="A0A9P1BJH6"/>
<dbReference type="EMBL" id="CAMXCT020000136">
    <property type="protein sequence ID" value="CAL1127817.1"/>
    <property type="molecule type" value="Genomic_DNA"/>
</dbReference>
<evidence type="ECO:0000313" key="2">
    <source>
        <dbReference type="EMBL" id="CAI3974442.1"/>
    </source>
</evidence>
<reference evidence="3 4" key="2">
    <citation type="submission" date="2024-05" db="EMBL/GenBank/DDBJ databases">
        <authorList>
            <person name="Chen Y."/>
            <person name="Shah S."/>
            <person name="Dougan E. K."/>
            <person name="Thang M."/>
            <person name="Chan C."/>
        </authorList>
    </citation>
    <scope>NUCLEOTIDE SEQUENCE [LARGE SCALE GENOMIC DNA]</scope>
</reference>
<evidence type="ECO:0000256" key="1">
    <source>
        <dbReference type="SAM" id="MobiDB-lite"/>
    </source>
</evidence>